<sequence>MGKAKGKHVTLLCDGDITTSVSEIISGVIPNVIKTIRQRQLQFVEQGRTWCLGNSTTRHTKHQPLCYVEHRVASGIDLIPKAAFTCPFPCSSSLCSQVTLGMSTLETAHRASMLSSPQPITLPHPVNQHRVAGFPGGMASGNCEHSEGDGYLSTFFVLTSPVIRHLQGFGCQSSAMCDIHPVLAQLGSAAESPPTSYLP</sequence>
<accession>M7B5R0</accession>
<gene>
    <name evidence="1" type="ORF">UY3_15397</name>
</gene>
<name>M7B5R0_CHEMY</name>
<keyword evidence="2" id="KW-1185">Reference proteome</keyword>
<evidence type="ECO:0000313" key="1">
    <source>
        <dbReference type="EMBL" id="EMP27493.1"/>
    </source>
</evidence>
<reference evidence="2" key="1">
    <citation type="journal article" date="2013" name="Nat. Genet.">
        <title>The draft genomes of soft-shell turtle and green sea turtle yield insights into the development and evolution of the turtle-specific body plan.</title>
        <authorList>
            <person name="Wang Z."/>
            <person name="Pascual-Anaya J."/>
            <person name="Zadissa A."/>
            <person name="Li W."/>
            <person name="Niimura Y."/>
            <person name="Huang Z."/>
            <person name="Li C."/>
            <person name="White S."/>
            <person name="Xiong Z."/>
            <person name="Fang D."/>
            <person name="Wang B."/>
            <person name="Ming Y."/>
            <person name="Chen Y."/>
            <person name="Zheng Y."/>
            <person name="Kuraku S."/>
            <person name="Pignatelli M."/>
            <person name="Herrero J."/>
            <person name="Beal K."/>
            <person name="Nozawa M."/>
            <person name="Li Q."/>
            <person name="Wang J."/>
            <person name="Zhang H."/>
            <person name="Yu L."/>
            <person name="Shigenobu S."/>
            <person name="Wang J."/>
            <person name="Liu J."/>
            <person name="Flicek P."/>
            <person name="Searle S."/>
            <person name="Wang J."/>
            <person name="Kuratani S."/>
            <person name="Yin Y."/>
            <person name="Aken B."/>
            <person name="Zhang G."/>
            <person name="Irie N."/>
        </authorList>
    </citation>
    <scope>NUCLEOTIDE SEQUENCE [LARGE SCALE GENOMIC DNA]</scope>
</reference>
<dbReference type="EMBL" id="KB569558">
    <property type="protein sequence ID" value="EMP27493.1"/>
    <property type="molecule type" value="Genomic_DNA"/>
</dbReference>
<proteinExistence type="predicted"/>
<dbReference type="Proteomes" id="UP000031443">
    <property type="component" value="Unassembled WGS sequence"/>
</dbReference>
<dbReference type="AlphaFoldDB" id="M7B5R0"/>
<evidence type="ECO:0000313" key="2">
    <source>
        <dbReference type="Proteomes" id="UP000031443"/>
    </source>
</evidence>
<organism evidence="1 2">
    <name type="scientific">Chelonia mydas</name>
    <name type="common">Green sea-turtle</name>
    <name type="synonym">Chelonia agassizi</name>
    <dbReference type="NCBI Taxonomy" id="8469"/>
    <lineage>
        <taxon>Eukaryota</taxon>
        <taxon>Metazoa</taxon>
        <taxon>Chordata</taxon>
        <taxon>Craniata</taxon>
        <taxon>Vertebrata</taxon>
        <taxon>Euteleostomi</taxon>
        <taxon>Archelosauria</taxon>
        <taxon>Testudinata</taxon>
        <taxon>Testudines</taxon>
        <taxon>Cryptodira</taxon>
        <taxon>Durocryptodira</taxon>
        <taxon>Americhelydia</taxon>
        <taxon>Chelonioidea</taxon>
        <taxon>Cheloniidae</taxon>
        <taxon>Chelonia</taxon>
    </lineage>
</organism>
<protein>
    <submittedName>
        <fullName evidence="1">Uncharacterized protein</fullName>
    </submittedName>
</protein>